<dbReference type="Proteomes" id="UP000322983">
    <property type="component" value="Chromosome"/>
</dbReference>
<name>A0A510E2Z6_9CREN</name>
<sequence length="171" mass="20002">MSADQYSSTPPNTNENKVVISNENERKMINSNSSQSSTVNGNSDQSVSENIKKNERKSKREKKDENVLYLTVEDEEEPIHIKIKRLIPKLIDEYVTTYRKPIRRSKLQDLVFGYDEKLAKFYEEQKEAAVAVFSFALTKLVREKKVIKVKDPDKKRPTYFILPNHVEMFKK</sequence>
<evidence type="ECO:0000313" key="5">
    <source>
        <dbReference type="Proteomes" id="UP000325030"/>
    </source>
</evidence>
<evidence type="ECO:0000313" key="4">
    <source>
        <dbReference type="Proteomes" id="UP000322983"/>
    </source>
</evidence>
<organism evidence="3 5">
    <name type="scientific">Sulfuracidifex tepidarius</name>
    <dbReference type="NCBI Taxonomy" id="1294262"/>
    <lineage>
        <taxon>Archaea</taxon>
        <taxon>Thermoproteota</taxon>
        <taxon>Thermoprotei</taxon>
        <taxon>Sulfolobales</taxon>
        <taxon>Sulfolobaceae</taxon>
        <taxon>Sulfuracidifex</taxon>
    </lineage>
</organism>
<dbReference type="Proteomes" id="UP000325030">
    <property type="component" value="Chromosome"/>
</dbReference>
<feature type="compositionally biased region" description="Polar residues" evidence="1">
    <location>
        <begin position="1"/>
        <end position="22"/>
    </location>
</feature>
<dbReference type="GeneID" id="41717733"/>
<dbReference type="KEGG" id="step:IC006_1416"/>
<evidence type="ECO:0000256" key="1">
    <source>
        <dbReference type="SAM" id="MobiDB-lite"/>
    </source>
</evidence>
<proteinExistence type="predicted"/>
<dbReference type="EMBL" id="AP018930">
    <property type="protein sequence ID" value="BBG26869.1"/>
    <property type="molecule type" value="Genomic_DNA"/>
</dbReference>
<keyword evidence="4" id="KW-1185">Reference proteome</keyword>
<gene>
    <name evidence="2" type="ORF">IC006_1416</name>
    <name evidence="3" type="ORF">IC007_1391</name>
</gene>
<accession>A0A510E2Z6</accession>
<protein>
    <submittedName>
        <fullName evidence="3">Uncharacterized protein</fullName>
    </submittedName>
</protein>
<dbReference type="AlphaFoldDB" id="A0A510E2Z6"/>
<reference evidence="3 4" key="2">
    <citation type="journal article" date="2020" name="Int. J. Syst. Evol. Microbiol.">
        <title>Sulfuracidifex tepidarius gen. nov., sp. nov. and transfer of Sulfolobus metallicus Huber and Stetter 1992 to the genus Sulfuracidifex as Sulfuracidifex metallicus comb. nov.</title>
        <authorList>
            <person name="Itoh T."/>
            <person name="Miura T."/>
            <person name="Sakai H.D."/>
            <person name="Kato S."/>
            <person name="Ohkuma M."/>
            <person name="Takashina T."/>
        </authorList>
    </citation>
    <scope>NUCLEOTIDE SEQUENCE</scope>
    <source>
        <strain evidence="2 4">IC-006</strain>
        <strain evidence="3">IC-007</strain>
    </source>
</reference>
<accession>A0A510DVB4</accession>
<dbReference type="EMBL" id="AP018929">
    <property type="protein sequence ID" value="BBG24114.1"/>
    <property type="molecule type" value="Genomic_DNA"/>
</dbReference>
<feature type="compositionally biased region" description="Polar residues" evidence="1">
    <location>
        <begin position="29"/>
        <end position="47"/>
    </location>
</feature>
<evidence type="ECO:0000313" key="2">
    <source>
        <dbReference type="EMBL" id="BBG24114.1"/>
    </source>
</evidence>
<feature type="region of interest" description="Disordered" evidence="1">
    <location>
        <begin position="1"/>
        <end position="63"/>
    </location>
</feature>
<dbReference type="RefSeq" id="WP_054846816.1">
    <property type="nucleotide sequence ID" value="NZ_AP018929.1"/>
</dbReference>
<evidence type="ECO:0000313" key="3">
    <source>
        <dbReference type="EMBL" id="BBG26869.1"/>
    </source>
</evidence>
<reference evidence="5" key="1">
    <citation type="submission" date="2018-09" db="EMBL/GenBank/DDBJ databases">
        <title>Complete Genome Sequencing of Sulfolobus sp. JCM 16834.</title>
        <authorList>
            <person name="Kato S."/>
            <person name="Itoh T."/>
            <person name="Ohkuma M."/>
        </authorList>
    </citation>
    <scope>NUCLEOTIDE SEQUENCE [LARGE SCALE GENOMIC DNA]</scope>
    <source>
        <strain evidence="5">IC-007</strain>
    </source>
</reference>